<gene>
    <name evidence="1" type="ORF">C1SCF055_LOCUS26649</name>
</gene>
<evidence type="ECO:0000313" key="3">
    <source>
        <dbReference type="Proteomes" id="UP001152797"/>
    </source>
</evidence>
<evidence type="ECO:0000313" key="1">
    <source>
        <dbReference type="EMBL" id="CAI4000538.1"/>
    </source>
</evidence>
<dbReference type="Proteomes" id="UP001152797">
    <property type="component" value="Unassembled WGS sequence"/>
</dbReference>
<dbReference type="EMBL" id="CAMXCT010002798">
    <property type="protein sequence ID" value="CAI4000538.1"/>
    <property type="molecule type" value="Genomic_DNA"/>
</dbReference>
<reference evidence="1" key="1">
    <citation type="submission" date="2022-10" db="EMBL/GenBank/DDBJ databases">
        <authorList>
            <person name="Chen Y."/>
            <person name="Dougan E. K."/>
            <person name="Chan C."/>
            <person name="Rhodes N."/>
            <person name="Thang M."/>
        </authorList>
    </citation>
    <scope>NUCLEOTIDE SEQUENCE</scope>
</reference>
<name>A0A9P1D129_9DINO</name>
<dbReference type="EMBL" id="CAMXCT020002798">
    <property type="protein sequence ID" value="CAL1153913.1"/>
    <property type="molecule type" value="Genomic_DNA"/>
</dbReference>
<organism evidence="1">
    <name type="scientific">Cladocopium goreaui</name>
    <dbReference type="NCBI Taxonomy" id="2562237"/>
    <lineage>
        <taxon>Eukaryota</taxon>
        <taxon>Sar</taxon>
        <taxon>Alveolata</taxon>
        <taxon>Dinophyceae</taxon>
        <taxon>Suessiales</taxon>
        <taxon>Symbiodiniaceae</taxon>
        <taxon>Cladocopium</taxon>
    </lineage>
</organism>
<comment type="caution">
    <text evidence="1">The sequence shown here is derived from an EMBL/GenBank/DDBJ whole genome shotgun (WGS) entry which is preliminary data.</text>
</comment>
<dbReference type="EMBL" id="CAMXCT030002798">
    <property type="protein sequence ID" value="CAL4787850.1"/>
    <property type="molecule type" value="Genomic_DNA"/>
</dbReference>
<protein>
    <submittedName>
        <fullName evidence="1">Uncharacterized protein</fullName>
    </submittedName>
</protein>
<evidence type="ECO:0000313" key="2">
    <source>
        <dbReference type="EMBL" id="CAL4787850.1"/>
    </source>
</evidence>
<accession>A0A9P1D129</accession>
<dbReference type="OrthoDB" id="406773at2759"/>
<reference evidence="2 3" key="2">
    <citation type="submission" date="2024-05" db="EMBL/GenBank/DDBJ databases">
        <authorList>
            <person name="Chen Y."/>
            <person name="Shah S."/>
            <person name="Dougan E. K."/>
            <person name="Thang M."/>
            <person name="Chan C."/>
        </authorList>
    </citation>
    <scope>NUCLEOTIDE SEQUENCE [LARGE SCALE GENOMIC DNA]</scope>
</reference>
<proteinExistence type="predicted"/>
<dbReference type="AlphaFoldDB" id="A0A9P1D129"/>
<sequence length="204" mass="22855">MALSVDQHPCMKAVVRDAVLGGIETWKQMQVDLLALQWHGLAFGFYADPEGMDSAGTAEESFIAGTYWLTKLQDWTQNYTGEVYQAMVTLEGQEEFSSTAGPIRLHHQDEHGSFVTYEFLRRKVFKQWAIDKGLLRGLLRHVWQPSLDEPMAIGDFGAGGGHYSKWLNETGLVEAFAFDGTHQAAELTDGLVQEVNLVQELTLF</sequence>
<keyword evidence="3" id="KW-1185">Reference proteome</keyword>